<evidence type="ECO:0000256" key="1">
    <source>
        <dbReference type="ARBA" id="ARBA00022703"/>
    </source>
</evidence>
<dbReference type="PROSITE" id="PS51135">
    <property type="entry name" value="CIDE_N"/>
    <property type="match status" value="1"/>
</dbReference>
<evidence type="ECO:0000313" key="6">
    <source>
        <dbReference type="EnsemblMetazoa" id="CapteP214998"/>
    </source>
</evidence>
<dbReference type="SUPFAM" id="SSF54277">
    <property type="entry name" value="CAD &amp; PB1 domains"/>
    <property type="match status" value="1"/>
</dbReference>
<evidence type="ECO:0000313" key="5">
    <source>
        <dbReference type="EMBL" id="ELT92138.1"/>
    </source>
</evidence>
<gene>
    <name evidence="5" type="ORF">CAPTEDRAFT_214998</name>
</gene>
<dbReference type="SMART" id="SM00266">
    <property type="entry name" value="CAD"/>
    <property type="match status" value="1"/>
</dbReference>
<dbReference type="EMBL" id="KB310235">
    <property type="protein sequence ID" value="ELT92138.1"/>
    <property type="molecule type" value="Genomic_DNA"/>
</dbReference>
<dbReference type="EnsemblMetazoa" id="CapteT214998">
    <property type="protein sequence ID" value="CapteP214998"/>
    <property type="gene ID" value="CapteG214998"/>
</dbReference>
<dbReference type="Gene3D" id="3.10.20.10">
    <property type="match status" value="1"/>
</dbReference>
<reference evidence="6" key="3">
    <citation type="submission" date="2015-06" db="UniProtKB">
        <authorList>
            <consortium name="EnsemblMetazoa"/>
        </authorList>
    </citation>
    <scope>IDENTIFICATION</scope>
</reference>
<sequence>MAAENKKAFKVVTHDGSKRVGLVVGSLRELIVKGAQKLGLEKDADIRIVLESDATLVEDEDYFQCLEPQTALVFLTLNQDFVPLNRLEGYDETDGPMISTGNGRLDELIVALRADLSKVVAFSPDDLQLLLDMGHERLGEYINVKNGPDSSRLLLEASQRFMDEHIEAKEYASLLQLVAMTMGLQPQQPPPENETDPKRKKRL</sequence>
<name>R7TEE3_CAPTE</name>
<organism evidence="5">
    <name type="scientific">Capitella teleta</name>
    <name type="common">Polychaete worm</name>
    <dbReference type="NCBI Taxonomy" id="283909"/>
    <lineage>
        <taxon>Eukaryota</taxon>
        <taxon>Metazoa</taxon>
        <taxon>Spiralia</taxon>
        <taxon>Lophotrochozoa</taxon>
        <taxon>Annelida</taxon>
        <taxon>Polychaeta</taxon>
        <taxon>Sedentaria</taxon>
        <taxon>Scolecida</taxon>
        <taxon>Capitellidae</taxon>
        <taxon>Capitella</taxon>
    </lineage>
</organism>
<evidence type="ECO:0000256" key="2">
    <source>
        <dbReference type="PROSITE-ProRule" id="PRU00447"/>
    </source>
</evidence>
<accession>R7TEE3</accession>
<evidence type="ECO:0000256" key="3">
    <source>
        <dbReference type="SAM" id="MobiDB-lite"/>
    </source>
</evidence>
<keyword evidence="7" id="KW-1185">Reference proteome</keyword>
<dbReference type="GO" id="GO:0006915">
    <property type="term" value="P:apoptotic process"/>
    <property type="evidence" value="ECO:0007669"/>
    <property type="project" value="UniProtKB-UniRule"/>
</dbReference>
<dbReference type="GO" id="GO:0042981">
    <property type="term" value="P:regulation of apoptotic process"/>
    <property type="evidence" value="ECO:0007669"/>
    <property type="project" value="TreeGrafter"/>
</dbReference>
<reference evidence="7" key="1">
    <citation type="submission" date="2012-12" db="EMBL/GenBank/DDBJ databases">
        <authorList>
            <person name="Hellsten U."/>
            <person name="Grimwood J."/>
            <person name="Chapman J.A."/>
            <person name="Shapiro H."/>
            <person name="Aerts A."/>
            <person name="Otillar R.P."/>
            <person name="Terry A.Y."/>
            <person name="Boore J.L."/>
            <person name="Simakov O."/>
            <person name="Marletaz F."/>
            <person name="Cho S.-J."/>
            <person name="Edsinger-Gonzales E."/>
            <person name="Havlak P."/>
            <person name="Kuo D.-H."/>
            <person name="Larsson T."/>
            <person name="Lv J."/>
            <person name="Arendt D."/>
            <person name="Savage R."/>
            <person name="Osoegawa K."/>
            <person name="de Jong P."/>
            <person name="Lindberg D.R."/>
            <person name="Seaver E.C."/>
            <person name="Weisblat D.A."/>
            <person name="Putnam N.H."/>
            <person name="Grigoriev I.V."/>
            <person name="Rokhsar D.S."/>
        </authorList>
    </citation>
    <scope>NUCLEOTIDE SEQUENCE</scope>
    <source>
        <strain evidence="7">I ESC-2004</strain>
    </source>
</reference>
<evidence type="ECO:0000259" key="4">
    <source>
        <dbReference type="PROSITE" id="PS51135"/>
    </source>
</evidence>
<dbReference type="PANTHER" id="PTHR12306:SF15">
    <property type="entry name" value="DNAATION FACTOR-RELATED PROTEIN 1, ISOFORM B-RELATED"/>
    <property type="match status" value="1"/>
</dbReference>
<dbReference type="PANTHER" id="PTHR12306">
    <property type="entry name" value="CELL DEATH ACTIVATOR CIDE"/>
    <property type="match status" value="1"/>
</dbReference>
<dbReference type="STRING" id="283909.R7TEE3"/>
<dbReference type="AlphaFoldDB" id="R7TEE3"/>
<dbReference type="Proteomes" id="UP000014760">
    <property type="component" value="Unassembled WGS sequence"/>
</dbReference>
<dbReference type="InterPro" id="IPR015121">
    <property type="entry name" value="DNA_fragmentation_mid_dom"/>
</dbReference>
<reference evidence="5 7" key="2">
    <citation type="journal article" date="2013" name="Nature">
        <title>Insights into bilaterian evolution from three spiralian genomes.</title>
        <authorList>
            <person name="Simakov O."/>
            <person name="Marletaz F."/>
            <person name="Cho S.J."/>
            <person name="Edsinger-Gonzales E."/>
            <person name="Havlak P."/>
            <person name="Hellsten U."/>
            <person name="Kuo D.H."/>
            <person name="Larsson T."/>
            <person name="Lv J."/>
            <person name="Arendt D."/>
            <person name="Savage R."/>
            <person name="Osoegawa K."/>
            <person name="de Jong P."/>
            <person name="Grimwood J."/>
            <person name="Chapman J.A."/>
            <person name="Shapiro H."/>
            <person name="Aerts A."/>
            <person name="Otillar R.P."/>
            <person name="Terry A.Y."/>
            <person name="Boore J.L."/>
            <person name="Grigoriev I.V."/>
            <person name="Lindberg D.R."/>
            <person name="Seaver E.C."/>
            <person name="Weisblat D.A."/>
            <person name="Putnam N.H."/>
            <person name="Rokhsar D.S."/>
        </authorList>
    </citation>
    <scope>NUCLEOTIDE SEQUENCE</scope>
    <source>
        <strain evidence="5 7">I ESC-2004</strain>
    </source>
</reference>
<feature type="domain" description="CIDE-N" evidence="4">
    <location>
        <begin position="5"/>
        <end position="83"/>
    </location>
</feature>
<dbReference type="InterPro" id="IPR003508">
    <property type="entry name" value="CIDE-N_dom"/>
</dbReference>
<dbReference type="HOGENOM" id="CLU_116895_0_0_1"/>
<proteinExistence type="predicted"/>
<dbReference type="OMA" id="EKWAPNM"/>
<dbReference type="Pfam" id="PF09033">
    <property type="entry name" value="DFF-C"/>
    <property type="match status" value="1"/>
</dbReference>
<dbReference type="Pfam" id="PF02017">
    <property type="entry name" value="CIDE-N"/>
    <property type="match status" value="1"/>
</dbReference>
<dbReference type="OrthoDB" id="9387550at2759"/>
<dbReference type="EMBL" id="AMQN01002870">
    <property type="status" value="NOT_ANNOTATED_CDS"/>
    <property type="molecule type" value="Genomic_DNA"/>
</dbReference>
<evidence type="ECO:0000313" key="7">
    <source>
        <dbReference type="Proteomes" id="UP000014760"/>
    </source>
</evidence>
<keyword evidence="1 2" id="KW-0053">Apoptosis</keyword>
<protein>
    <recommendedName>
        <fullName evidence="4">CIDE-N domain-containing protein</fullName>
    </recommendedName>
</protein>
<feature type="region of interest" description="Disordered" evidence="3">
    <location>
        <begin position="183"/>
        <end position="203"/>
    </location>
</feature>